<reference evidence="1 2" key="1">
    <citation type="submission" date="2020-08" db="EMBL/GenBank/DDBJ databases">
        <title>Sequencing the genomes of 1000 actinobacteria strains.</title>
        <authorList>
            <person name="Klenk H.-P."/>
        </authorList>
    </citation>
    <scope>NUCLEOTIDE SEQUENCE [LARGE SCALE GENOMIC DNA]</scope>
    <source>
        <strain evidence="1 2">DSM 41654</strain>
    </source>
</reference>
<protein>
    <recommendedName>
        <fullName evidence="3">SUKH-4 immunity protein</fullName>
    </recommendedName>
</protein>
<name>A0A7W7VT74_KITKI</name>
<dbReference type="AlphaFoldDB" id="A0A7W7VT74"/>
<dbReference type="RefSeq" id="WP_184934226.1">
    <property type="nucleotide sequence ID" value="NZ_JACHJV010000001.1"/>
</dbReference>
<organism evidence="1 2">
    <name type="scientific">Kitasatospora kifunensis</name>
    <name type="common">Streptomyces kifunensis</name>
    <dbReference type="NCBI Taxonomy" id="58351"/>
    <lineage>
        <taxon>Bacteria</taxon>
        <taxon>Bacillati</taxon>
        <taxon>Actinomycetota</taxon>
        <taxon>Actinomycetes</taxon>
        <taxon>Kitasatosporales</taxon>
        <taxon>Streptomycetaceae</taxon>
        <taxon>Kitasatospora</taxon>
    </lineage>
</organism>
<proteinExistence type="predicted"/>
<keyword evidence="2" id="KW-1185">Reference proteome</keyword>
<dbReference type="Proteomes" id="UP000540506">
    <property type="component" value="Unassembled WGS sequence"/>
</dbReference>
<evidence type="ECO:0000313" key="2">
    <source>
        <dbReference type="Proteomes" id="UP000540506"/>
    </source>
</evidence>
<accession>A0A7W7VT74</accession>
<sequence length="191" mass="21240">MSPLIDRAGMEEVFTPEELLTSADELLTGIAHEPTRAFLRDVGLPDRGGWFESEPNLSEGEVQIGGEAWQQVAEQYPNCPFDMSVWLTLGGIAMDSVMVDTVTGAVYCIPDGGRPHLLNSSVDALAYFLHALEVEREAYDLEEQADPDVVDPEGAEERLLDLMRAADPVAMENPQSSWYTVLRYVRNLMDY</sequence>
<evidence type="ECO:0000313" key="1">
    <source>
        <dbReference type="EMBL" id="MBB4921976.1"/>
    </source>
</evidence>
<dbReference type="Pfam" id="PF14435">
    <property type="entry name" value="SUKH-4"/>
    <property type="match status" value="1"/>
</dbReference>
<gene>
    <name evidence="1" type="ORF">FHR34_000969</name>
</gene>
<comment type="caution">
    <text evidence="1">The sequence shown here is derived from an EMBL/GenBank/DDBJ whole genome shotgun (WGS) entry which is preliminary data.</text>
</comment>
<dbReference type="InterPro" id="IPR025851">
    <property type="entry name" value="SUKH-4"/>
</dbReference>
<evidence type="ECO:0008006" key="3">
    <source>
        <dbReference type="Google" id="ProtNLM"/>
    </source>
</evidence>
<dbReference type="EMBL" id="JACHJV010000001">
    <property type="protein sequence ID" value="MBB4921976.1"/>
    <property type="molecule type" value="Genomic_DNA"/>
</dbReference>